<dbReference type="NCBIfam" id="TIGR00481">
    <property type="entry name" value="YbhB/YbcL family Raf kinase inhibitor-like protein"/>
    <property type="match status" value="1"/>
</dbReference>
<evidence type="ECO:0008006" key="4">
    <source>
        <dbReference type="Google" id="ProtNLM"/>
    </source>
</evidence>
<organism evidence="2 3">
    <name type="scientific">Streptomyces echinoruber</name>
    <dbReference type="NCBI Taxonomy" id="68898"/>
    <lineage>
        <taxon>Bacteria</taxon>
        <taxon>Bacillati</taxon>
        <taxon>Actinomycetota</taxon>
        <taxon>Actinomycetes</taxon>
        <taxon>Kitasatosporales</taxon>
        <taxon>Streptomycetaceae</taxon>
        <taxon>Streptomyces</taxon>
    </lineage>
</organism>
<comment type="similarity">
    <text evidence="1">Belongs to the UPF0098 family.</text>
</comment>
<accession>A0A918VD29</accession>
<dbReference type="InterPro" id="IPR005247">
    <property type="entry name" value="YbhB_YbcL/LppC-like"/>
</dbReference>
<reference evidence="2" key="2">
    <citation type="submission" date="2020-09" db="EMBL/GenBank/DDBJ databases">
        <authorList>
            <person name="Sun Q."/>
            <person name="Ohkuma M."/>
        </authorList>
    </citation>
    <scope>NUCLEOTIDE SEQUENCE</scope>
    <source>
        <strain evidence="2">JCM 5016</strain>
    </source>
</reference>
<evidence type="ECO:0000256" key="1">
    <source>
        <dbReference type="ARBA" id="ARBA00007120"/>
    </source>
</evidence>
<dbReference type="PANTHER" id="PTHR30289">
    <property type="entry name" value="UNCHARACTERIZED PROTEIN YBCL-RELATED"/>
    <property type="match status" value="1"/>
</dbReference>
<dbReference type="EMBL" id="BMWH01000009">
    <property type="protein sequence ID" value="GGZ88749.1"/>
    <property type="molecule type" value="Genomic_DNA"/>
</dbReference>
<dbReference type="Proteomes" id="UP000623010">
    <property type="component" value="Unassembled WGS sequence"/>
</dbReference>
<reference evidence="2" key="1">
    <citation type="journal article" date="2014" name="Int. J. Syst. Evol. Microbiol.">
        <title>Complete genome sequence of Corynebacterium casei LMG S-19264T (=DSM 44701T), isolated from a smear-ripened cheese.</title>
        <authorList>
            <consortium name="US DOE Joint Genome Institute (JGI-PGF)"/>
            <person name="Walter F."/>
            <person name="Albersmeier A."/>
            <person name="Kalinowski J."/>
            <person name="Ruckert C."/>
        </authorList>
    </citation>
    <scope>NUCLEOTIDE SEQUENCE</scope>
    <source>
        <strain evidence="2">JCM 5016</strain>
    </source>
</reference>
<dbReference type="AlphaFoldDB" id="A0A918VD29"/>
<dbReference type="CDD" id="cd00865">
    <property type="entry name" value="PEBP_bact_arch"/>
    <property type="match status" value="1"/>
</dbReference>
<proteinExistence type="inferred from homology"/>
<protein>
    <recommendedName>
        <fullName evidence="4">YbhB/YbcL family Raf kinase inhibitor-like protein</fullName>
    </recommendedName>
</protein>
<comment type="caution">
    <text evidence="2">The sequence shown here is derived from an EMBL/GenBank/DDBJ whole genome shotgun (WGS) entry which is preliminary data.</text>
</comment>
<sequence length="156" mass="16595">MPTPTATRRITVTSPAFPDGGTIPRRYTCDGADVSPPLALSGVPADATGLVVIAEDRDAPHGTFTHWLMWGVYPRLAELPAGEVPAGATVGRNDFRKNAYGGPCPPRGDRPHRYVFTVYAADRRLGLTPSATADDVRRVLAGHTLALGSLSGRYGR</sequence>
<dbReference type="Gene3D" id="3.90.280.10">
    <property type="entry name" value="PEBP-like"/>
    <property type="match status" value="1"/>
</dbReference>
<dbReference type="SUPFAM" id="SSF49777">
    <property type="entry name" value="PEBP-like"/>
    <property type="match status" value="1"/>
</dbReference>
<dbReference type="PANTHER" id="PTHR30289:SF1">
    <property type="entry name" value="PEBP (PHOSPHATIDYLETHANOLAMINE-BINDING PROTEIN) FAMILY PROTEIN"/>
    <property type="match status" value="1"/>
</dbReference>
<dbReference type="InterPro" id="IPR036610">
    <property type="entry name" value="PEBP-like_sf"/>
</dbReference>
<keyword evidence="3" id="KW-1185">Reference proteome</keyword>
<gene>
    <name evidence="2" type="ORF">GCM10010389_28910</name>
</gene>
<dbReference type="InterPro" id="IPR008914">
    <property type="entry name" value="PEBP"/>
</dbReference>
<evidence type="ECO:0000313" key="2">
    <source>
        <dbReference type="EMBL" id="GGZ88749.1"/>
    </source>
</evidence>
<evidence type="ECO:0000313" key="3">
    <source>
        <dbReference type="Proteomes" id="UP000623010"/>
    </source>
</evidence>
<name>A0A918VD29_9ACTN</name>
<dbReference type="Pfam" id="PF01161">
    <property type="entry name" value="PBP"/>
    <property type="match status" value="1"/>
</dbReference>